<protein>
    <submittedName>
        <fullName evidence="2">Uncharacterized protein</fullName>
    </submittedName>
</protein>
<evidence type="ECO:0000313" key="1">
    <source>
        <dbReference type="Proteomes" id="UP000887577"/>
    </source>
</evidence>
<organism evidence="1 2">
    <name type="scientific">Panagrolaimus superbus</name>
    <dbReference type="NCBI Taxonomy" id="310955"/>
    <lineage>
        <taxon>Eukaryota</taxon>
        <taxon>Metazoa</taxon>
        <taxon>Ecdysozoa</taxon>
        <taxon>Nematoda</taxon>
        <taxon>Chromadorea</taxon>
        <taxon>Rhabditida</taxon>
        <taxon>Tylenchina</taxon>
        <taxon>Panagrolaimomorpha</taxon>
        <taxon>Panagrolaimoidea</taxon>
        <taxon>Panagrolaimidae</taxon>
        <taxon>Panagrolaimus</taxon>
    </lineage>
</organism>
<dbReference type="Proteomes" id="UP000887577">
    <property type="component" value="Unplaced"/>
</dbReference>
<sequence>MWKYRSNSYSYAAAQCPVCSKKTMDMDHAGEYGAFTYAALFFCKRTCTARNIQLKDILTLKMNNNWMLGMLETVIHFDVCLSCKKAHDDEIHGDIIKVDLCKLCVKAKNNGCFETYKCRTNGVGDRNYKEMPSKNSKHTITYKVNCSDCKNANFSNDKKCSPPDAYGRVKVYIILCEKCRGGNKLAEKASDDAYNFDYSCGAFSCNGREMAKKESEITYQKKDVLKRKFQDNDEEMKGL</sequence>
<proteinExistence type="predicted"/>
<dbReference type="AlphaFoldDB" id="A0A914Y140"/>
<name>A0A914Y140_9BILA</name>
<dbReference type="WBParaSite" id="PSU_v2.g13921.t1">
    <property type="protein sequence ID" value="PSU_v2.g13921.t1"/>
    <property type="gene ID" value="PSU_v2.g13921"/>
</dbReference>
<keyword evidence="1" id="KW-1185">Reference proteome</keyword>
<evidence type="ECO:0000313" key="2">
    <source>
        <dbReference type="WBParaSite" id="PSU_v2.g13921.t1"/>
    </source>
</evidence>
<accession>A0A914Y140</accession>
<reference evidence="2" key="1">
    <citation type="submission" date="2022-11" db="UniProtKB">
        <authorList>
            <consortium name="WormBaseParasite"/>
        </authorList>
    </citation>
    <scope>IDENTIFICATION</scope>
</reference>